<protein>
    <submittedName>
        <fullName evidence="1">Uncharacterized protein</fullName>
    </submittedName>
</protein>
<evidence type="ECO:0000313" key="2">
    <source>
        <dbReference type="Proteomes" id="UP000198571"/>
    </source>
</evidence>
<dbReference type="RefSeq" id="WP_093048587.1">
    <property type="nucleotide sequence ID" value="NZ_FOGT01000004.1"/>
</dbReference>
<dbReference type="AlphaFoldDB" id="A0A1H9S471"/>
<reference evidence="2" key="1">
    <citation type="submission" date="2016-10" db="EMBL/GenBank/DDBJ databases">
        <authorList>
            <person name="Varghese N."/>
            <person name="Submissions S."/>
        </authorList>
    </citation>
    <scope>NUCLEOTIDE SEQUENCE [LARGE SCALE GENOMIC DNA]</scope>
    <source>
        <strain evidence="2">S9</strain>
    </source>
</reference>
<dbReference type="STRING" id="1601833.SAMN05518684_10418"/>
<dbReference type="OrthoDB" id="8480699at2"/>
<dbReference type="Proteomes" id="UP000198571">
    <property type="component" value="Unassembled WGS sequence"/>
</dbReference>
<name>A0A1H9S471_9BACI</name>
<organism evidence="1 2">
    <name type="scientific">Salipaludibacillus aurantiacus</name>
    <dbReference type="NCBI Taxonomy" id="1601833"/>
    <lineage>
        <taxon>Bacteria</taxon>
        <taxon>Bacillati</taxon>
        <taxon>Bacillota</taxon>
        <taxon>Bacilli</taxon>
        <taxon>Bacillales</taxon>
        <taxon>Bacillaceae</taxon>
    </lineage>
</organism>
<sequence>MNNSGWLRGMMAKKMTAEAFCECVMESVYKEIRAWGWNVILLYDWQEASEHVPVTLILDGKMVRIDLTKTEVESQQKKSPYSVDKMIWTAIHEQGIKLNNSVYMRYVWMQP</sequence>
<evidence type="ECO:0000313" key="1">
    <source>
        <dbReference type="EMBL" id="SER79797.1"/>
    </source>
</evidence>
<gene>
    <name evidence="1" type="ORF">SAMN05518684_10418</name>
</gene>
<accession>A0A1H9S471</accession>
<keyword evidence="2" id="KW-1185">Reference proteome</keyword>
<proteinExistence type="predicted"/>
<dbReference type="EMBL" id="FOGT01000004">
    <property type="protein sequence ID" value="SER79797.1"/>
    <property type="molecule type" value="Genomic_DNA"/>
</dbReference>